<dbReference type="OrthoDB" id="4158815at2759"/>
<keyword evidence="2" id="KW-1133">Transmembrane helix</keyword>
<accession>A0A9P9IM37</accession>
<evidence type="ECO:0000256" key="2">
    <source>
        <dbReference type="SAM" id="Phobius"/>
    </source>
</evidence>
<evidence type="ECO:0000313" key="4">
    <source>
        <dbReference type="Proteomes" id="UP000700596"/>
    </source>
</evidence>
<name>A0A9P9IM37_9PLEO</name>
<protein>
    <submittedName>
        <fullName evidence="3">Uncharacterized protein</fullName>
    </submittedName>
</protein>
<dbReference type="EMBL" id="JAGMWT010000007">
    <property type="protein sequence ID" value="KAH7125507.1"/>
    <property type="molecule type" value="Genomic_DNA"/>
</dbReference>
<reference evidence="3" key="1">
    <citation type="journal article" date="2021" name="Nat. Commun.">
        <title>Genetic determinants of endophytism in the Arabidopsis root mycobiome.</title>
        <authorList>
            <person name="Mesny F."/>
            <person name="Miyauchi S."/>
            <person name="Thiergart T."/>
            <person name="Pickel B."/>
            <person name="Atanasova L."/>
            <person name="Karlsson M."/>
            <person name="Huettel B."/>
            <person name="Barry K.W."/>
            <person name="Haridas S."/>
            <person name="Chen C."/>
            <person name="Bauer D."/>
            <person name="Andreopoulos W."/>
            <person name="Pangilinan J."/>
            <person name="LaButti K."/>
            <person name="Riley R."/>
            <person name="Lipzen A."/>
            <person name="Clum A."/>
            <person name="Drula E."/>
            <person name="Henrissat B."/>
            <person name="Kohler A."/>
            <person name="Grigoriev I.V."/>
            <person name="Martin F.M."/>
            <person name="Hacquard S."/>
        </authorList>
    </citation>
    <scope>NUCLEOTIDE SEQUENCE</scope>
    <source>
        <strain evidence="3">MPI-CAGE-CH-0243</strain>
    </source>
</reference>
<organism evidence="3 4">
    <name type="scientific">Dendryphion nanum</name>
    <dbReference type="NCBI Taxonomy" id="256645"/>
    <lineage>
        <taxon>Eukaryota</taxon>
        <taxon>Fungi</taxon>
        <taxon>Dikarya</taxon>
        <taxon>Ascomycota</taxon>
        <taxon>Pezizomycotina</taxon>
        <taxon>Dothideomycetes</taxon>
        <taxon>Pleosporomycetidae</taxon>
        <taxon>Pleosporales</taxon>
        <taxon>Torulaceae</taxon>
        <taxon>Dendryphion</taxon>
    </lineage>
</organism>
<keyword evidence="2" id="KW-0472">Membrane</keyword>
<dbReference type="AlphaFoldDB" id="A0A9P9IM37"/>
<sequence>MANFNSSEWHHLYVNGKDGEAMWGTNLYKNSERGAVYFNTTDLNRKINRWQLFGVNPTTYVLRTQEGGSNAYLGTKSETKEDTPGRTQALMIRGDLADDSIYWTIQPWGDGTFYLYNIANRTSWHLNKDSGSATMSSNITAPQNGQRFSLKPIKGAIVSEPSFSIINVPIPTVKSSATVSSASFASSTSTIASASGAVESRLGGLSTGDKVGISVGIITIVGMLLVIVGILSWRRRKQKSQIAHHAQIPSLLGEQTSYEVEPNTVKYEMYDNAAKHEMPGTQTRAPIELPNNAMCQNDR</sequence>
<comment type="caution">
    <text evidence="3">The sequence shown here is derived from an EMBL/GenBank/DDBJ whole genome shotgun (WGS) entry which is preliminary data.</text>
</comment>
<evidence type="ECO:0000256" key="1">
    <source>
        <dbReference type="SAM" id="MobiDB-lite"/>
    </source>
</evidence>
<dbReference type="Proteomes" id="UP000700596">
    <property type="component" value="Unassembled WGS sequence"/>
</dbReference>
<feature type="region of interest" description="Disordered" evidence="1">
    <location>
        <begin position="277"/>
        <end position="299"/>
    </location>
</feature>
<keyword evidence="4" id="KW-1185">Reference proteome</keyword>
<proteinExistence type="predicted"/>
<keyword evidence="2" id="KW-0812">Transmembrane</keyword>
<feature type="transmembrane region" description="Helical" evidence="2">
    <location>
        <begin position="211"/>
        <end position="233"/>
    </location>
</feature>
<gene>
    <name evidence="3" type="ORF">B0J11DRAFT_308006</name>
</gene>
<evidence type="ECO:0000313" key="3">
    <source>
        <dbReference type="EMBL" id="KAH7125507.1"/>
    </source>
</evidence>